<sequence>MVNTKTILPPFIISENLVL</sequence>
<dbReference type="EMBL" id="GBXM01085260">
    <property type="protein sequence ID" value="JAH23317.1"/>
    <property type="molecule type" value="Transcribed_RNA"/>
</dbReference>
<protein>
    <submittedName>
        <fullName evidence="1">Uncharacterized protein</fullName>
    </submittedName>
</protein>
<accession>A0A0E9R3K3</accession>
<reference evidence="1" key="1">
    <citation type="submission" date="2014-11" db="EMBL/GenBank/DDBJ databases">
        <authorList>
            <person name="Amaro Gonzalez C."/>
        </authorList>
    </citation>
    <scope>NUCLEOTIDE SEQUENCE</scope>
</reference>
<dbReference type="AlphaFoldDB" id="A0A0E9R3K3"/>
<name>A0A0E9R3K3_ANGAN</name>
<evidence type="ECO:0000313" key="1">
    <source>
        <dbReference type="EMBL" id="JAH23317.1"/>
    </source>
</evidence>
<reference evidence="1" key="2">
    <citation type="journal article" date="2015" name="Fish Shellfish Immunol.">
        <title>Early steps in the European eel (Anguilla anguilla)-Vibrio vulnificus interaction in the gills: Role of the RtxA13 toxin.</title>
        <authorList>
            <person name="Callol A."/>
            <person name="Pajuelo D."/>
            <person name="Ebbesson L."/>
            <person name="Teles M."/>
            <person name="MacKenzie S."/>
            <person name="Amaro C."/>
        </authorList>
    </citation>
    <scope>NUCLEOTIDE SEQUENCE</scope>
</reference>
<proteinExistence type="predicted"/>
<organism evidence="1">
    <name type="scientific">Anguilla anguilla</name>
    <name type="common">European freshwater eel</name>
    <name type="synonym">Muraena anguilla</name>
    <dbReference type="NCBI Taxonomy" id="7936"/>
    <lineage>
        <taxon>Eukaryota</taxon>
        <taxon>Metazoa</taxon>
        <taxon>Chordata</taxon>
        <taxon>Craniata</taxon>
        <taxon>Vertebrata</taxon>
        <taxon>Euteleostomi</taxon>
        <taxon>Actinopterygii</taxon>
        <taxon>Neopterygii</taxon>
        <taxon>Teleostei</taxon>
        <taxon>Anguilliformes</taxon>
        <taxon>Anguillidae</taxon>
        <taxon>Anguilla</taxon>
    </lineage>
</organism>